<evidence type="ECO:0000313" key="3">
    <source>
        <dbReference type="Proteomes" id="UP000002358"/>
    </source>
</evidence>
<organism evidence="2 3">
    <name type="scientific">Nasonia vitripennis</name>
    <name type="common">Parasitic wasp</name>
    <dbReference type="NCBI Taxonomy" id="7425"/>
    <lineage>
        <taxon>Eukaryota</taxon>
        <taxon>Metazoa</taxon>
        <taxon>Ecdysozoa</taxon>
        <taxon>Arthropoda</taxon>
        <taxon>Hexapoda</taxon>
        <taxon>Insecta</taxon>
        <taxon>Pterygota</taxon>
        <taxon>Neoptera</taxon>
        <taxon>Endopterygota</taxon>
        <taxon>Hymenoptera</taxon>
        <taxon>Apocrita</taxon>
        <taxon>Proctotrupomorpha</taxon>
        <taxon>Chalcidoidea</taxon>
        <taxon>Pteromalidae</taxon>
        <taxon>Pteromalinae</taxon>
        <taxon>Nasonia</taxon>
    </lineage>
</organism>
<protein>
    <recommendedName>
        <fullName evidence="1">CHK kinase-like domain-containing protein</fullName>
    </recommendedName>
</protein>
<proteinExistence type="predicted"/>
<accession>A0A7M7H356</accession>
<dbReference type="SMART" id="SM00587">
    <property type="entry name" value="CHK"/>
    <property type="match status" value="1"/>
</dbReference>
<dbReference type="Proteomes" id="UP000002358">
    <property type="component" value="Chromosome 1"/>
</dbReference>
<dbReference type="OrthoDB" id="6359816at2759"/>
<dbReference type="Gene3D" id="3.90.1200.10">
    <property type="match status" value="1"/>
</dbReference>
<evidence type="ECO:0000313" key="2">
    <source>
        <dbReference type="EnsemblMetazoa" id="XP_008205749"/>
    </source>
</evidence>
<dbReference type="RefSeq" id="XP_008205749.1">
    <property type="nucleotide sequence ID" value="XM_008207527.1"/>
</dbReference>
<dbReference type="InterPro" id="IPR004119">
    <property type="entry name" value="EcKL"/>
</dbReference>
<dbReference type="PANTHER" id="PTHR11012">
    <property type="entry name" value="PROTEIN KINASE-LIKE DOMAIN-CONTAINING"/>
    <property type="match status" value="1"/>
</dbReference>
<dbReference type="KEGG" id="nvi:103316028"/>
<evidence type="ECO:0000259" key="1">
    <source>
        <dbReference type="SMART" id="SM00587"/>
    </source>
</evidence>
<feature type="domain" description="CHK kinase-like" evidence="1">
    <location>
        <begin position="42"/>
        <end position="200"/>
    </location>
</feature>
<keyword evidence="3" id="KW-1185">Reference proteome</keyword>
<dbReference type="SUPFAM" id="SSF56112">
    <property type="entry name" value="Protein kinase-like (PK-like)"/>
    <property type="match status" value="1"/>
</dbReference>
<reference evidence="2" key="1">
    <citation type="submission" date="2021-01" db="UniProtKB">
        <authorList>
            <consortium name="EnsemblMetazoa"/>
        </authorList>
    </citation>
    <scope>IDENTIFICATION</scope>
</reference>
<dbReference type="InterPro" id="IPR015897">
    <property type="entry name" value="CHK_kinase-like"/>
</dbReference>
<sequence>MHKKSYRTHKYTNKSLFIEGRGIFHQEAQYFNKLLPLLRESFVGEDWCPKSFLASDKAALRAQARLHAVSLLAQAKLGKSPAELYPEACVEQIYNDFMQQSKLILLFVDLAVRDPPHERDYQSKLSPVVSHGDCWPNNYLFDKSQPPRASIVDFQMARYAPRMYDITHLIYLSTTSSIRKRELSKAIEAYHEELCDALEKNHPQLERPSLEELLEVYEDMKLSALFTGIMFYPIIFLSKKEMMKYKDEPILFLAISNVEHLN</sequence>
<dbReference type="InParanoid" id="A0A7M7H356"/>
<dbReference type="Pfam" id="PF02958">
    <property type="entry name" value="EcKL"/>
    <property type="match status" value="1"/>
</dbReference>
<dbReference type="EnsemblMetazoa" id="XM_008207527">
    <property type="protein sequence ID" value="XP_008205749"/>
    <property type="gene ID" value="LOC103316028"/>
</dbReference>
<dbReference type="PANTHER" id="PTHR11012:SF48">
    <property type="entry name" value="CHK KINASE-LIKE DOMAIN-CONTAINING PROTEIN-RELATED"/>
    <property type="match status" value="1"/>
</dbReference>
<name>A0A7M7H356_NASVI</name>
<dbReference type="InterPro" id="IPR011009">
    <property type="entry name" value="Kinase-like_dom_sf"/>
</dbReference>
<dbReference type="GeneID" id="103316028"/>
<dbReference type="AlphaFoldDB" id="A0A7M7H356"/>